<dbReference type="AlphaFoldDB" id="A0A4S8JUA3"/>
<keyword evidence="3" id="KW-1185">Reference proteome</keyword>
<dbReference type="Proteomes" id="UP000317650">
    <property type="component" value="Chromosome 5"/>
</dbReference>
<organism evidence="2 3">
    <name type="scientific">Musa balbisiana</name>
    <name type="common">Banana</name>
    <dbReference type="NCBI Taxonomy" id="52838"/>
    <lineage>
        <taxon>Eukaryota</taxon>
        <taxon>Viridiplantae</taxon>
        <taxon>Streptophyta</taxon>
        <taxon>Embryophyta</taxon>
        <taxon>Tracheophyta</taxon>
        <taxon>Spermatophyta</taxon>
        <taxon>Magnoliopsida</taxon>
        <taxon>Liliopsida</taxon>
        <taxon>Zingiberales</taxon>
        <taxon>Musaceae</taxon>
        <taxon>Musa</taxon>
    </lineage>
</organism>
<gene>
    <name evidence="2" type="ORF">C4D60_Mb05t06790</name>
</gene>
<sequence>MEEYLPDSTAMEEPTVSEGEAEAEAAAGKGGAAARPPHISDMKPVTREAYGGGLYGTDDDGGTAAEKPPASATQSADGPPQPVSPPKHKPPPSTGDRDRDITGQSYIQ</sequence>
<evidence type="ECO:0000313" key="2">
    <source>
        <dbReference type="EMBL" id="THU65737.1"/>
    </source>
</evidence>
<evidence type="ECO:0000313" key="3">
    <source>
        <dbReference type="Proteomes" id="UP000317650"/>
    </source>
</evidence>
<dbReference type="EMBL" id="PYDT01000003">
    <property type="protein sequence ID" value="THU65737.1"/>
    <property type="molecule type" value="Genomic_DNA"/>
</dbReference>
<reference evidence="2 3" key="1">
    <citation type="journal article" date="2019" name="Nat. Plants">
        <title>Genome sequencing of Musa balbisiana reveals subgenome evolution and function divergence in polyploid bananas.</title>
        <authorList>
            <person name="Yao X."/>
        </authorList>
    </citation>
    <scope>NUCLEOTIDE SEQUENCE [LARGE SCALE GENOMIC DNA]</scope>
    <source>
        <strain evidence="3">cv. DH-PKW</strain>
        <tissue evidence="2">Leaves</tissue>
    </source>
</reference>
<accession>A0A4S8JUA3</accession>
<comment type="caution">
    <text evidence="2">The sequence shown here is derived from an EMBL/GenBank/DDBJ whole genome shotgun (WGS) entry which is preliminary data.</text>
</comment>
<protein>
    <submittedName>
        <fullName evidence="2">Uncharacterized protein</fullName>
    </submittedName>
</protein>
<evidence type="ECO:0000256" key="1">
    <source>
        <dbReference type="SAM" id="MobiDB-lite"/>
    </source>
</evidence>
<proteinExistence type="predicted"/>
<name>A0A4S8JUA3_MUSBA</name>
<feature type="region of interest" description="Disordered" evidence="1">
    <location>
        <begin position="1"/>
        <end position="108"/>
    </location>
</feature>